<keyword evidence="2" id="KW-1185">Reference proteome</keyword>
<dbReference type="EMBL" id="JBHSLU010000017">
    <property type="protein sequence ID" value="MFC5505458.1"/>
    <property type="molecule type" value="Genomic_DNA"/>
</dbReference>
<comment type="caution">
    <text evidence="1">The sequence shown here is derived from an EMBL/GenBank/DDBJ whole genome shotgun (WGS) entry which is preliminary data.</text>
</comment>
<reference evidence="2" key="1">
    <citation type="journal article" date="2019" name="Int. J. Syst. Evol. Microbiol.">
        <title>The Global Catalogue of Microorganisms (GCM) 10K type strain sequencing project: providing services to taxonomists for standard genome sequencing and annotation.</title>
        <authorList>
            <consortium name="The Broad Institute Genomics Platform"/>
            <consortium name="The Broad Institute Genome Sequencing Center for Infectious Disease"/>
            <person name="Wu L."/>
            <person name="Ma J."/>
        </authorList>
    </citation>
    <scope>NUCLEOTIDE SEQUENCE [LARGE SCALE GENOMIC DNA]</scope>
    <source>
        <strain evidence="2">CCUG 43117</strain>
    </source>
</reference>
<evidence type="ECO:0000313" key="2">
    <source>
        <dbReference type="Proteomes" id="UP001596060"/>
    </source>
</evidence>
<gene>
    <name evidence="1" type="ORF">ACFPN9_09335</name>
</gene>
<sequence>MTSRKPPTAAESFSKFSLDERLRALRYYFGQPDADVHALASLTGLAAEDISNRQNGSEPLGDGFSAIRTCSLEWRRDTLTPSYLGDWPYWRDAIHGFWATGSLDRVEPRYPAALGR</sequence>
<organism evidence="1 2">
    <name type="scientific">Bosea massiliensis</name>
    <dbReference type="NCBI Taxonomy" id="151419"/>
    <lineage>
        <taxon>Bacteria</taxon>
        <taxon>Pseudomonadati</taxon>
        <taxon>Pseudomonadota</taxon>
        <taxon>Alphaproteobacteria</taxon>
        <taxon>Hyphomicrobiales</taxon>
        <taxon>Boseaceae</taxon>
        <taxon>Bosea</taxon>
    </lineage>
</organism>
<proteinExistence type="predicted"/>
<accession>A0ABW0NZB9</accession>
<evidence type="ECO:0000313" key="1">
    <source>
        <dbReference type="EMBL" id="MFC5505458.1"/>
    </source>
</evidence>
<dbReference type="RefSeq" id="WP_377816606.1">
    <property type="nucleotide sequence ID" value="NZ_JBHSLU010000017.1"/>
</dbReference>
<name>A0ABW0NZB9_9HYPH</name>
<protein>
    <submittedName>
        <fullName evidence="1">Uncharacterized protein</fullName>
    </submittedName>
</protein>
<dbReference type="Proteomes" id="UP001596060">
    <property type="component" value="Unassembled WGS sequence"/>
</dbReference>